<feature type="domain" description="Complex 1 LYR protein" evidence="17">
    <location>
        <begin position="16"/>
        <end position="71"/>
    </location>
</feature>
<evidence type="ECO:0000256" key="16">
    <source>
        <dbReference type="SAM" id="MobiDB-lite"/>
    </source>
</evidence>
<keyword evidence="10" id="KW-0249">Electron transport</keyword>
<comment type="subunit">
    <text evidence="4">Mammalian complex I is composed of 45 different subunits.</text>
</comment>
<dbReference type="Pfam" id="PF05347">
    <property type="entry name" value="Complex1_LYR"/>
    <property type="match status" value="1"/>
</dbReference>
<evidence type="ECO:0000313" key="19">
    <source>
        <dbReference type="Proteomes" id="UP000076727"/>
    </source>
</evidence>
<evidence type="ECO:0000256" key="14">
    <source>
        <dbReference type="ARBA" id="ARBA00030192"/>
    </source>
</evidence>
<keyword evidence="6" id="KW-0813">Transport</keyword>
<evidence type="ECO:0000256" key="8">
    <source>
        <dbReference type="ARBA" id="ARBA00022660"/>
    </source>
</evidence>
<evidence type="ECO:0000256" key="7">
    <source>
        <dbReference type="ARBA" id="ARBA00022553"/>
    </source>
</evidence>
<evidence type="ECO:0000256" key="13">
    <source>
        <dbReference type="ARBA" id="ARBA00023136"/>
    </source>
</evidence>
<evidence type="ECO:0000256" key="12">
    <source>
        <dbReference type="ARBA" id="ARBA00023128"/>
    </source>
</evidence>
<keyword evidence="8" id="KW-0679">Respiratory chain</keyword>
<dbReference type="PANTHER" id="PTHR12868">
    <property type="entry name" value="NADH-UBIQUINONE OXIDOREDUCTASE B22 SUBUNIT"/>
    <property type="match status" value="1"/>
</dbReference>
<gene>
    <name evidence="18" type="ORF">DAEQUDRAFT_706752</name>
</gene>
<evidence type="ECO:0000256" key="5">
    <source>
        <dbReference type="ARBA" id="ARBA00018684"/>
    </source>
</evidence>
<evidence type="ECO:0000256" key="1">
    <source>
        <dbReference type="ARBA" id="ARBA00002920"/>
    </source>
</evidence>
<dbReference type="InterPro" id="IPR045292">
    <property type="entry name" value="Complex1_LYR_NDUFB9_LYRM3"/>
</dbReference>
<sequence length="124" mass="14418">MSAPSPFTAAHRKYVQGLYRRYLSNELNWTVNRAAWRGRALAIRAEFERNRNVHDPRELATILQKAEVDLAEQLHPDPYRPPEAIDGTKWERNLPPPIGPLFDHEKYNRDHALGHSEGHEAEHH</sequence>
<dbReference type="Proteomes" id="UP000076727">
    <property type="component" value="Unassembled WGS sequence"/>
</dbReference>
<dbReference type="InterPro" id="IPR008011">
    <property type="entry name" value="Complex1_LYR_dom"/>
</dbReference>
<comment type="function">
    <text evidence="1">Accessory subunit of the mitochondrial membrane respiratory chain NADH dehydrogenase (Complex I), that is believed to be not involved in catalysis. Complex I functions in the transfer of electrons from NADH to the respiratory chain. The immediate electron acceptor for the enzyme is believed to be ubiquinone.</text>
</comment>
<keyword evidence="9" id="KW-0999">Mitochondrion inner membrane</keyword>
<evidence type="ECO:0000256" key="2">
    <source>
        <dbReference type="ARBA" id="ARBA00004443"/>
    </source>
</evidence>
<evidence type="ECO:0000256" key="9">
    <source>
        <dbReference type="ARBA" id="ARBA00022792"/>
    </source>
</evidence>
<evidence type="ECO:0000256" key="15">
    <source>
        <dbReference type="ARBA" id="ARBA00032528"/>
    </source>
</evidence>
<dbReference type="CDD" id="cd20263">
    <property type="entry name" value="Complex1_LYR_NDUFB9_LYRM3"/>
    <property type="match status" value="1"/>
</dbReference>
<keyword evidence="19" id="KW-1185">Reference proteome</keyword>
<dbReference type="GO" id="GO:0006120">
    <property type="term" value="P:mitochondrial electron transport, NADH to ubiquinone"/>
    <property type="evidence" value="ECO:0007669"/>
    <property type="project" value="InterPro"/>
</dbReference>
<evidence type="ECO:0000256" key="11">
    <source>
        <dbReference type="ARBA" id="ARBA00022990"/>
    </source>
</evidence>
<organism evidence="18 19">
    <name type="scientific">Daedalea quercina L-15889</name>
    <dbReference type="NCBI Taxonomy" id="1314783"/>
    <lineage>
        <taxon>Eukaryota</taxon>
        <taxon>Fungi</taxon>
        <taxon>Dikarya</taxon>
        <taxon>Basidiomycota</taxon>
        <taxon>Agaricomycotina</taxon>
        <taxon>Agaricomycetes</taxon>
        <taxon>Polyporales</taxon>
        <taxon>Fomitopsis</taxon>
    </lineage>
</organism>
<keyword evidence="12" id="KW-0496">Mitochondrion</keyword>
<proteinExistence type="inferred from homology"/>
<keyword evidence="11" id="KW-0007">Acetylation</keyword>
<name>A0A165S3G7_9APHY</name>
<comment type="subcellular location">
    <subcellularLocation>
        <location evidence="2">Mitochondrion inner membrane</location>
        <topology evidence="2">Peripheral membrane protein</topology>
        <orientation evidence="2">Matrix side</orientation>
    </subcellularLocation>
</comment>
<dbReference type="GO" id="GO:0005743">
    <property type="term" value="C:mitochondrial inner membrane"/>
    <property type="evidence" value="ECO:0007669"/>
    <property type="project" value="UniProtKB-SubCell"/>
</dbReference>
<evidence type="ECO:0000259" key="17">
    <source>
        <dbReference type="Pfam" id="PF05347"/>
    </source>
</evidence>
<dbReference type="PANTHER" id="PTHR12868:SF0">
    <property type="entry name" value="NADH DEHYDROGENASE [UBIQUINONE] 1 BETA SUBCOMPLEX SUBUNIT 9"/>
    <property type="match status" value="1"/>
</dbReference>
<dbReference type="STRING" id="1314783.A0A165S3G7"/>
<keyword evidence="7" id="KW-0597">Phosphoprotein</keyword>
<keyword evidence="13" id="KW-0472">Membrane</keyword>
<keyword evidence="18" id="KW-0830">Ubiquinone</keyword>
<evidence type="ECO:0000256" key="10">
    <source>
        <dbReference type="ARBA" id="ARBA00022982"/>
    </source>
</evidence>
<evidence type="ECO:0000313" key="18">
    <source>
        <dbReference type="EMBL" id="KZT71483.1"/>
    </source>
</evidence>
<dbReference type="InterPro" id="IPR033034">
    <property type="entry name" value="NDUFB9"/>
</dbReference>
<protein>
    <recommendedName>
        <fullName evidence="5">NADH dehydrogenase [ubiquinone] 1 beta subcomplex subunit 9</fullName>
    </recommendedName>
    <alternativeName>
        <fullName evidence="14">Complex I-B22</fullName>
    </alternativeName>
    <alternativeName>
        <fullName evidence="15">NADH-ubiquinone oxidoreductase B22 subunit</fullName>
    </alternativeName>
</protein>
<dbReference type="EMBL" id="KV429045">
    <property type="protein sequence ID" value="KZT71483.1"/>
    <property type="molecule type" value="Genomic_DNA"/>
</dbReference>
<evidence type="ECO:0000256" key="6">
    <source>
        <dbReference type="ARBA" id="ARBA00022448"/>
    </source>
</evidence>
<feature type="region of interest" description="Disordered" evidence="16">
    <location>
        <begin position="75"/>
        <end position="109"/>
    </location>
</feature>
<evidence type="ECO:0000256" key="3">
    <source>
        <dbReference type="ARBA" id="ARBA00009508"/>
    </source>
</evidence>
<reference evidence="18 19" key="1">
    <citation type="journal article" date="2016" name="Mol. Biol. Evol.">
        <title>Comparative Genomics of Early-Diverging Mushroom-Forming Fungi Provides Insights into the Origins of Lignocellulose Decay Capabilities.</title>
        <authorList>
            <person name="Nagy L.G."/>
            <person name="Riley R."/>
            <person name="Tritt A."/>
            <person name="Adam C."/>
            <person name="Daum C."/>
            <person name="Floudas D."/>
            <person name="Sun H."/>
            <person name="Yadav J.S."/>
            <person name="Pangilinan J."/>
            <person name="Larsson K.H."/>
            <person name="Matsuura K."/>
            <person name="Barry K."/>
            <person name="Labutti K."/>
            <person name="Kuo R."/>
            <person name="Ohm R.A."/>
            <person name="Bhattacharya S.S."/>
            <person name="Shirouzu T."/>
            <person name="Yoshinaga Y."/>
            <person name="Martin F.M."/>
            <person name="Grigoriev I.V."/>
            <person name="Hibbett D.S."/>
        </authorList>
    </citation>
    <scope>NUCLEOTIDE SEQUENCE [LARGE SCALE GENOMIC DNA]</scope>
    <source>
        <strain evidence="18 19">L-15889</strain>
    </source>
</reference>
<dbReference type="OrthoDB" id="13598at2759"/>
<comment type="similarity">
    <text evidence="3">Belongs to the complex I LYR family.</text>
</comment>
<evidence type="ECO:0000256" key="4">
    <source>
        <dbReference type="ARBA" id="ARBA00011790"/>
    </source>
</evidence>
<accession>A0A165S3G7</accession>
<dbReference type="AlphaFoldDB" id="A0A165S3G7"/>